<dbReference type="PANTHER" id="PTHR33091:SF83">
    <property type="entry name" value="SERINE PROTEASE INHIBITOR, POTATO INHIBITOR I-TYPE FAMILY PROTEIN-RELATED"/>
    <property type="match status" value="1"/>
</dbReference>
<keyword evidence="2" id="KW-0646">Protease inhibitor</keyword>
<dbReference type="Pfam" id="PF00280">
    <property type="entry name" value="potato_inhibit"/>
    <property type="match status" value="1"/>
</dbReference>
<dbReference type="InterPro" id="IPR000864">
    <property type="entry name" value="Prot_inh_pot1"/>
</dbReference>
<dbReference type="PANTHER" id="PTHR33091">
    <property type="entry name" value="PROTEIN, PUTATIVE, EXPRESSED-RELATED"/>
    <property type="match status" value="1"/>
</dbReference>
<keyword evidence="3" id="KW-0722">Serine protease inhibitor</keyword>
<comment type="similarity">
    <text evidence="1">Belongs to the protease inhibitor I13 (potato type I serine protease inhibitor) family.</text>
</comment>
<evidence type="ECO:0000256" key="1">
    <source>
        <dbReference type="ARBA" id="ARBA00008210"/>
    </source>
</evidence>
<dbReference type="GO" id="GO:0004867">
    <property type="term" value="F:serine-type endopeptidase inhibitor activity"/>
    <property type="evidence" value="ECO:0007669"/>
    <property type="project" value="UniProtKB-KW"/>
</dbReference>
<dbReference type="Gene3D" id="3.30.10.10">
    <property type="entry name" value="Trypsin Inhibitor V, subunit A"/>
    <property type="match status" value="1"/>
</dbReference>
<dbReference type="InterPro" id="IPR036354">
    <property type="entry name" value="Prot_inh_pot1_sf"/>
</dbReference>
<dbReference type="Proteomes" id="UP001630127">
    <property type="component" value="Unassembled WGS sequence"/>
</dbReference>
<dbReference type="SUPFAM" id="SSF54654">
    <property type="entry name" value="CI-2 family of serine protease inhibitors"/>
    <property type="match status" value="1"/>
</dbReference>
<dbReference type="PROSITE" id="PS00285">
    <property type="entry name" value="POTATO_INHIBITOR"/>
    <property type="match status" value="1"/>
</dbReference>
<dbReference type="AlphaFoldDB" id="A0ABD2ZDW1"/>
<name>A0ABD2ZDW1_9GENT</name>
<dbReference type="EMBL" id="JBJUIK010000009">
    <property type="protein sequence ID" value="KAL3517662.1"/>
    <property type="molecule type" value="Genomic_DNA"/>
</dbReference>
<evidence type="ECO:0000256" key="3">
    <source>
        <dbReference type="ARBA" id="ARBA00022900"/>
    </source>
</evidence>
<keyword evidence="5" id="KW-1185">Reference proteome</keyword>
<comment type="caution">
    <text evidence="4">The sequence shown here is derived from an EMBL/GenBank/DDBJ whole genome shotgun (WGS) entry which is preliminary data.</text>
</comment>
<gene>
    <name evidence="4" type="ORF">ACH5RR_020251</name>
</gene>
<evidence type="ECO:0000313" key="4">
    <source>
        <dbReference type="EMBL" id="KAL3517662.1"/>
    </source>
</evidence>
<protein>
    <submittedName>
        <fullName evidence="4">Uncharacterized protein</fullName>
    </submittedName>
</protein>
<reference evidence="4 5" key="1">
    <citation type="submission" date="2024-11" db="EMBL/GenBank/DDBJ databases">
        <title>A near-complete genome assembly of Cinchona calisaya.</title>
        <authorList>
            <person name="Lian D.C."/>
            <person name="Zhao X.W."/>
            <person name="Wei L."/>
        </authorList>
    </citation>
    <scope>NUCLEOTIDE SEQUENCE [LARGE SCALE GENOMIC DNA]</scope>
    <source>
        <tissue evidence="4">Nenye</tissue>
    </source>
</reference>
<evidence type="ECO:0000313" key="5">
    <source>
        <dbReference type="Proteomes" id="UP001630127"/>
    </source>
</evidence>
<evidence type="ECO:0000256" key="2">
    <source>
        <dbReference type="ARBA" id="ARBA00022690"/>
    </source>
</evidence>
<accession>A0ABD2ZDW1</accession>
<proteinExistence type="inferred from homology"/>
<dbReference type="PRINTS" id="PR00292">
    <property type="entry name" value="POTATOINHBTR"/>
</dbReference>
<organism evidence="4 5">
    <name type="scientific">Cinchona calisaya</name>
    <dbReference type="NCBI Taxonomy" id="153742"/>
    <lineage>
        <taxon>Eukaryota</taxon>
        <taxon>Viridiplantae</taxon>
        <taxon>Streptophyta</taxon>
        <taxon>Embryophyta</taxon>
        <taxon>Tracheophyta</taxon>
        <taxon>Spermatophyta</taxon>
        <taxon>Magnoliopsida</taxon>
        <taxon>eudicotyledons</taxon>
        <taxon>Gunneridae</taxon>
        <taxon>Pentapetalae</taxon>
        <taxon>asterids</taxon>
        <taxon>lamiids</taxon>
        <taxon>Gentianales</taxon>
        <taxon>Rubiaceae</taxon>
        <taxon>Cinchonoideae</taxon>
        <taxon>Cinchoneae</taxon>
        <taxon>Cinchona</taxon>
    </lineage>
</organism>
<sequence>MTDSRCPGKTSWPELVGGKGFAAASIIELENRHVRAIVLEDGTPVTKDYRCDRVWVWVNKDRIVVRTPVVG</sequence>